<evidence type="ECO:0000313" key="1">
    <source>
        <dbReference type="EMBL" id="GAI22859.1"/>
    </source>
</evidence>
<proteinExistence type="predicted"/>
<sequence length="36" mass="4334">ALFNHFYFIGRNSVKIRLKFGRKQGENSLQEILFMM</sequence>
<protein>
    <submittedName>
        <fullName evidence="1">Uncharacterized protein</fullName>
    </submittedName>
</protein>
<organism evidence="1">
    <name type="scientific">marine sediment metagenome</name>
    <dbReference type="NCBI Taxonomy" id="412755"/>
    <lineage>
        <taxon>unclassified sequences</taxon>
        <taxon>metagenomes</taxon>
        <taxon>ecological metagenomes</taxon>
    </lineage>
</organism>
<reference evidence="1" key="1">
    <citation type="journal article" date="2014" name="Front. Microbiol.">
        <title>High frequency of phylogenetically diverse reductive dehalogenase-homologous genes in deep subseafloor sedimentary metagenomes.</title>
        <authorList>
            <person name="Kawai M."/>
            <person name="Futagami T."/>
            <person name="Toyoda A."/>
            <person name="Takaki Y."/>
            <person name="Nishi S."/>
            <person name="Hori S."/>
            <person name="Arai W."/>
            <person name="Tsubouchi T."/>
            <person name="Morono Y."/>
            <person name="Uchiyama I."/>
            <person name="Ito T."/>
            <person name="Fujiyama A."/>
            <person name="Inagaki F."/>
            <person name="Takami H."/>
        </authorList>
    </citation>
    <scope>NUCLEOTIDE SEQUENCE</scope>
    <source>
        <strain evidence="1">Expedition CK06-06</strain>
    </source>
</reference>
<name>X1NW16_9ZZZZ</name>
<accession>X1NW16</accession>
<comment type="caution">
    <text evidence="1">The sequence shown here is derived from an EMBL/GenBank/DDBJ whole genome shotgun (WGS) entry which is preliminary data.</text>
</comment>
<dbReference type="EMBL" id="BARV01013462">
    <property type="protein sequence ID" value="GAI22859.1"/>
    <property type="molecule type" value="Genomic_DNA"/>
</dbReference>
<gene>
    <name evidence="1" type="ORF">S06H3_24292</name>
</gene>
<dbReference type="AlphaFoldDB" id="X1NW16"/>
<feature type="non-terminal residue" evidence="1">
    <location>
        <position position="1"/>
    </location>
</feature>